<reference evidence="2" key="1">
    <citation type="journal article" date="2020" name="Stud. Mycol.">
        <title>101 Dothideomycetes genomes: a test case for predicting lifestyles and emergence of pathogens.</title>
        <authorList>
            <person name="Haridas S."/>
            <person name="Albert R."/>
            <person name="Binder M."/>
            <person name="Bloem J."/>
            <person name="Labutti K."/>
            <person name="Salamov A."/>
            <person name="Andreopoulos B."/>
            <person name="Baker S."/>
            <person name="Barry K."/>
            <person name="Bills G."/>
            <person name="Bluhm B."/>
            <person name="Cannon C."/>
            <person name="Castanera R."/>
            <person name="Culley D."/>
            <person name="Daum C."/>
            <person name="Ezra D."/>
            <person name="Gonzalez J."/>
            <person name="Henrissat B."/>
            <person name="Kuo A."/>
            <person name="Liang C."/>
            <person name="Lipzen A."/>
            <person name="Lutzoni F."/>
            <person name="Magnuson J."/>
            <person name="Mondo S."/>
            <person name="Nolan M."/>
            <person name="Ohm R."/>
            <person name="Pangilinan J."/>
            <person name="Park H.-J."/>
            <person name="Ramirez L."/>
            <person name="Alfaro M."/>
            <person name="Sun H."/>
            <person name="Tritt A."/>
            <person name="Yoshinaga Y."/>
            <person name="Zwiers L.-H."/>
            <person name="Turgeon B."/>
            <person name="Goodwin S."/>
            <person name="Spatafora J."/>
            <person name="Crous P."/>
            <person name="Grigoriev I."/>
        </authorList>
    </citation>
    <scope>NUCLEOTIDE SEQUENCE</scope>
    <source>
        <strain evidence="2">CBS 279.74</strain>
    </source>
</reference>
<dbReference type="AlphaFoldDB" id="A0A6G1KPB5"/>
<dbReference type="OrthoDB" id="3784117at2759"/>
<sequence length="256" mass="27678">MAHYVDSSTQTIIAGLSKHPAPVPAVLSFPPDASTPPDEMPSRDLSLPAKATPSTKMNVGSSSISPTLLLRRQIRPKLVARISLPPNEYDTHAPLSPPSTQACMSPLPAANTLHAGHTPLCPRSRSRSRSRSPLRSPLRMQDDPRDRSEPATPEQEDEIVLTGPLTLPLQPGDGTANHIELRVLDAELERIAHHQQVGSRQQTPETSSPTLVSEISGVDRSRRGSPRQSSENEAEVVDGIRLKKPKMNMGAPLGQL</sequence>
<organism evidence="2 3">
    <name type="scientific">Pleomassaria siparia CBS 279.74</name>
    <dbReference type="NCBI Taxonomy" id="1314801"/>
    <lineage>
        <taxon>Eukaryota</taxon>
        <taxon>Fungi</taxon>
        <taxon>Dikarya</taxon>
        <taxon>Ascomycota</taxon>
        <taxon>Pezizomycotina</taxon>
        <taxon>Dothideomycetes</taxon>
        <taxon>Pleosporomycetidae</taxon>
        <taxon>Pleosporales</taxon>
        <taxon>Pleomassariaceae</taxon>
        <taxon>Pleomassaria</taxon>
    </lineage>
</organism>
<feature type="region of interest" description="Disordered" evidence="1">
    <location>
        <begin position="194"/>
        <end position="256"/>
    </location>
</feature>
<proteinExistence type="predicted"/>
<feature type="compositionally biased region" description="Polar residues" evidence="1">
    <location>
        <begin position="196"/>
        <end position="213"/>
    </location>
</feature>
<feature type="region of interest" description="Disordered" evidence="1">
    <location>
        <begin position="86"/>
        <end position="174"/>
    </location>
</feature>
<keyword evidence="3" id="KW-1185">Reference proteome</keyword>
<feature type="compositionally biased region" description="Basic and acidic residues" evidence="1">
    <location>
        <begin position="140"/>
        <end position="149"/>
    </location>
</feature>
<evidence type="ECO:0000313" key="3">
    <source>
        <dbReference type="Proteomes" id="UP000799428"/>
    </source>
</evidence>
<dbReference type="Proteomes" id="UP000799428">
    <property type="component" value="Unassembled WGS sequence"/>
</dbReference>
<accession>A0A6G1KPB5</accession>
<feature type="compositionally biased region" description="Low complexity" evidence="1">
    <location>
        <begin position="161"/>
        <end position="174"/>
    </location>
</feature>
<dbReference type="EMBL" id="MU005764">
    <property type="protein sequence ID" value="KAF2714678.1"/>
    <property type="molecule type" value="Genomic_DNA"/>
</dbReference>
<name>A0A6G1KPB5_9PLEO</name>
<evidence type="ECO:0000256" key="1">
    <source>
        <dbReference type="SAM" id="MobiDB-lite"/>
    </source>
</evidence>
<gene>
    <name evidence="2" type="ORF">K504DRAFT_8049</name>
</gene>
<evidence type="ECO:0000313" key="2">
    <source>
        <dbReference type="EMBL" id="KAF2714678.1"/>
    </source>
</evidence>
<protein>
    <submittedName>
        <fullName evidence="2">Uncharacterized protein</fullName>
    </submittedName>
</protein>